<evidence type="ECO:0000256" key="1">
    <source>
        <dbReference type="SAM" id="MobiDB-lite"/>
    </source>
</evidence>
<protein>
    <submittedName>
        <fullName evidence="2">Uncharacterized protein</fullName>
    </submittedName>
</protein>
<feature type="compositionally biased region" description="Polar residues" evidence="1">
    <location>
        <begin position="184"/>
        <end position="215"/>
    </location>
</feature>
<dbReference type="OrthoDB" id="2687684at2759"/>
<reference evidence="2 3" key="1">
    <citation type="submission" date="2014-06" db="EMBL/GenBank/DDBJ databases">
        <authorList>
            <consortium name="DOE Joint Genome Institute"/>
            <person name="Kuo A."/>
            <person name="Kohler A."/>
            <person name="Nagy L.G."/>
            <person name="Floudas D."/>
            <person name="Copeland A."/>
            <person name="Barry K.W."/>
            <person name="Cichocki N."/>
            <person name="Veneault-Fourrey C."/>
            <person name="LaButti K."/>
            <person name="Lindquist E.A."/>
            <person name="Lipzen A."/>
            <person name="Lundell T."/>
            <person name="Morin E."/>
            <person name="Murat C."/>
            <person name="Sun H."/>
            <person name="Tunlid A."/>
            <person name="Henrissat B."/>
            <person name="Grigoriev I.V."/>
            <person name="Hibbett D.S."/>
            <person name="Martin F."/>
            <person name="Nordberg H.P."/>
            <person name="Cantor M.N."/>
            <person name="Hua S.X."/>
        </authorList>
    </citation>
    <scope>NUCLEOTIDE SEQUENCE [LARGE SCALE GENOMIC DNA]</scope>
    <source>
        <strain evidence="2 3">ATCC 200175</strain>
    </source>
</reference>
<name>A0A0C9TJM4_PAXIN</name>
<dbReference type="AlphaFoldDB" id="A0A0C9TJM4"/>
<reference evidence="3" key="2">
    <citation type="submission" date="2015-01" db="EMBL/GenBank/DDBJ databases">
        <title>Evolutionary Origins and Diversification of the Mycorrhizal Mutualists.</title>
        <authorList>
            <consortium name="DOE Joint Genome Institute"/>
            <consortium name="Mycorrhizal Genomics Consortium"/>
            <person name="Kohler A."/>
            <person name="Kuo A."/>
            <person name="Nagy L.G."/>
            <person name="Floudas D."/>
            <person name="Copeland A."/>
            <person name="Barry K.W."/>
            <person name="Cichocki N."/>
            <person name="Veneault-Fourrey C."/>
            <person name="LaButti K."/>
            <person name="Lindquist E.A."/>
            <person name="Lipzen A."/>
            <person name="Lundell T."/>
            <person name="Morin E."/>
            <person name="Murat C."/>
            <person name="Riley R."/>
            <person name="Ohm R."/>
            <person name="Sun H."/>
            <person name="Tunlid A."/>
            <person name="Henrissat B."/>
            <person name="Grigoriev I.V."/>
            <person name="Hibbett D.S."/>
            <person name="Martin F."/>
        </authorList>
    </citation>
    <scope>NUCLEOTIDE SEQUENCE [LARGE SCALE GENOMIC DNA]</scope>
    <source>
        <strain evidence="3">ATCC 200175</strain>
    </source>
</reference>
<sequence>MSWCSFLAAFNLRWPPPVIIPLTAAQKKDRLRAIILKEDDIGVMLDSENGSQPEWGHVCWAKLVTCTALTLGDVNCQLVDTVLDNTPDTLRELIGDTFSSWNEFLTAVANAPHSQLTRLRARQTADKELRTRIDQLQAQFSGLTTQPATRSNATMNNLAPLPAYRPFPRMSAGNQTHLAQIPYTTSSRNGNLPQPQLSQMPGTDPFMQSGSTGRSNPYYRYWQQPQDRGASRMSHLQNEWARLAATYTNLPHHPDTESGRQAYNKQVSDWLAQHSTSTTPDSTKPFPLKPETAPLASRECFGCGTNIYPNHRSNQCPSPNLPIQEKQWREAVSSAVGRALRTAIQAPGTPVQYVAPMQHQTYHHFPDNEHYHNEDFNIPPDDSFLGNGNGLHNIQPTKEDRVSIQPINIQPANESEVVVSLPTSPTSTSPPALMDNLVTPSMISPLYTSSDFLSEISSLPTSAPSSTFISTSTTPFSNIHELPTLSSSELILPEPDSNFPTNGLSPPNSMDIGTSIVVTLEDTNPMLSPLPFSQYESVIDLYLLDGARQINSGEAKPFTTQVTLFSPEECLTELLDYSMYCKNSRELGLLHQSSKQLRMADGHVEHSKGVWEGQIKWGHSTTSTHFEVFPSGRNWTTLLGKPLLEQLRAVHNYSSDEISFPHASPPFTLTN</sequence>
<dbReference type="Proteomes" id="UP000053647">
    <property type="component" value="Unassembled WGS sequence"/>
</dbReference>
<evidence type="ECO:0000313" key="2">
    <source>
        <dbReference type="EMBL" id="KIJ08097.1"/>
    </source>
</evidence>
<evidence type="ECO:0000313" key="3">
    <source>
        <dbReference type="Proteomes" id="UP000053647"/>
    </source>
</evidence>
<gene>
    <name evidence="2" type="ORF">PAXINDRAFT_18739</name>
</gene>
<accession>A0A0C9TJM4</accession>
<feature type="region of interest" description="Disordered" evidence="1">
    <location>
        <begin position="184"/>
        <end position="216"/>
    </location>
</feature>
<organism evidence="2 3">
    <name type="scientific">Paxillus involutus ATCC 200175</name>
    <dbReference type="NCBI Taxonomy" id="664439"/>
    <lineage>
        <taxon>Eukaryota</taxon>
        <taxon>Fungi</taxon>
        <taxon>Dikarya</taxon>
        <taxon>Basidiomycota</taxon>
        <taxon>Agaricomycotina</taxon>
        <taxon>Agaricomycetes</taxon>
        <taxon>Agaricomycetidae</taxon>
        <taxon>Boletales</taxon>
        <taxon>Paxilineae</taxon>
        <taxon>Paxillaceae</taxon>
        <taxon>Paxillus</taxon>
    </lineage>
</organism>
<dbReference type="EMBL" id="KN819701">
    <property type="protein sequence ID" value="KIJ08097.1"/>
    <property type="molecule type" value="Genomic_DNA"/>
</dbReference>
<proteinExistence type="predicted"/>
<keyword evidence="3" id="KW-1185">Reference proteome</keyword>
<dbReference type="HOGENOM" id="CLU_026515_0_0_1"/>